<dbReference type="EMBL" id="KN881528">
    <property type="protein sequence ID" value="KIY60557.1"/>
    <property type="molecule type" value="Genomic_DNA"/>
</dbReference>
<protein>
    <submittedName>
        <fullName evidence="2">Uncharacterized protein</fullName>
    </submittedName>
</protein>
<gene>
    <name evidence="2" type="ORF">CYLTODRAFT_460700</name>
</gene>
<name>A0A0D7AQQ1_9AGAR</name>
<organism evidence="2 3">
    <name type="scientific">Cylindrobasidium torrendii FP15055 ss-10</name>
    <dbReference type="NCBI Taxonomy" id="1314674"/>
    <lineage>
        <taxon>Eukaryota</taxon>
        <taxon>Fungi</taxon>
        <taxon>Dikarya</taxon>
        <taxon>Basidiomycota</taxon>
        <taxon>Agaricomycotina</taxon>
        <taxon>Agaricomycetes</taxon>
        <taxon>Agaricomycetidae</taxon>
        <taxon>Agaricales</taxon>
        <taxon>Marasmiineae</taxon>
        <taxon>Physalacriaceae</taxon>
        <taxon>Cylindrobasidium</taxon>
    </lineage>
</organism>
<dbReference type="AlphaFoldDB" id="A0A0D7AQQ1"/>
<feature type="region of interest" description="Disordered" evidence="1">
    <location>
        <begin position="219"/>
        <end position="256"/>
    </location>
</feature>
<sequence length="274" mass="29279">MSAQHGLDPMSLTMPLTDWTAAGEDDALSGLVFPTSDTQLLPEYQAGRTLPTDLSTQISGNTVGVDSALFNVAVSTPEAHSRIQLDSDLDWQRDWLERDNTSRAPSSEQLTINALARGQQSNSLLLSPAAHAQSFLSPHNDSEYDMRSDWAHDGNNDDASQAGRSEDELFLSCGSSDTTQDADGILPLYGGPLGTYPATGPYQFELAHQAGPLVGSMAATHVSSAPPPAERTVTHPPSLETNSSCIDAEPNDGETSTVPISTWELCGVCYIPRY</sequence>
<evidence type="ECO:0000256" key="1">
    <source>
        <dbReference type="SAM" id="MobiDB-lite"/>
    </source>
</evidence>
<accession>A0A0D7AQQ1</accession>
<evidence type="ECO:0000313" key="2">
    <source>
        <dbReference type="EMBL" id="KIY60557.1"/>
    </source>
</evidence>
<reference evidence="2 3" key="1">
    <citation type="journal article" date="2015" name="Fungal Genet. Biol.">
        <title>Evolution of novel wood decay mechanisms in Agaricales revealed by the genome sequences of Fistulina hepatica and Cylindrobasidium torrendii.</title>
        <authorList>
            <person name="Floudas D."/>
            <person name="Held B.W."/>
            <person name="Riley R."/>
            <person name="Nagy L.G."/>
            <person name="Koehler G."/>
            <person name="Ransdell A.S."/>
            <person name="Younus H."/>
            <person name="Chow J."/>
            <person name="Chiniquy J."/>
            <person name="Lipzen A."/>
            <person name="Tritt A."/>
            <person name="Sun H."/>
            <person name="Haridas S."/>
            <person name="LaButti K."/>
            <person name="Ohm R.A."/>
            <person name="Kues U."/>
            <person name="Blanchette R.A."/>
            <person name="Grigoriev I.V."/>
            <person name="Minto R.E."/>
            <person name="Hibbett D.S."/>
        </authorList>
    </citation>
    <scope>NUCLEOTIDE SEQUENCE [LARGE SCALE GENOMIC DNA]</scope>
    <source>
        <strain evidence="2 3">FP15055 ss-10</strain>
    </source>
</reference>
<keyword evidence="3" id="KW-1185">Reference proteome</keyword>
<evidence type="ECO:0000313" key="3">
    <source>
        <dbReference type="Proteomes" id="UP000054007"/>
    </source>
</evidence>
<dbReference type="Proteomes" id="UP000054007">
    <property type="component" value="Unassembled WGS sequence"/>
</dbReference>
<proteinExistence type="predicted"/>